<gene>
    <name evidence="2" type="ORF">ACE1CC_08075</name>
</gene>
<evidence type="ECO:0000313" key="3">
    <source>
        <dbReference type="Proteomes" id="UP001576774"/>
    </source>
</evidence>
<reference evidence="2 3" key="1">
    <citation type="submission" date="2024-09" db="EMBL/GenBank/DDBJ databases">
        <title>Floridaenema gen nov. (Aerosakkonemataceae, Aerosakkonematales ord. nov., Cyanobacteria) from benthic tropical and subtropical fresh waters, with the description of four new species.</title>
        <authorList>
            <person name="Moretto J.A."/>
            <person name="Berthold D.E."/>
            <person name="Lefler F.W."/>
            <person name="Huang I.-S."/>
            <person name="Laughinghouse H. IV."/>
        </authorList>
    </citation>
    <scope>NUCLEOTIDE SEQUENCE [LARGE SCALE GENOMIC DNA]</scope>
    <source>
        <strain evidence="2 3">BLCC-F46</strain>
    </source>
</reference>
<dbReference type="SUPFAM" id="SSF101386">
    <property type="entry name" value="all-alpha NTP pyrophosphatases"/>
    <property type="match status" value="1"/>
</dbReference>
<dbReference type="Proteomes" id="UP001576774">
    <property type="component" value="Unassembled WGS sequence"/>
</dbReference>
<name>A0ABV4X321_9CYAN</name>
<sequence>MNFQQYQEELTNLQKFYPVQDTGREFFVRCLELSEETGEVVSILKRLFRGDYTENQMPEVYQQLSKELGDVLAAVTLLANHFDLNLADIAAQNLEKINNRVTQGTLVGTGSDR</sequence>
<dbReference type="EMBL" id="JBHFNQ010000064">
    <property type="protein sequence ID" value="MFB2876837.1"/>
    <property type="molecule type" value="Genomic_DNA"/>
</dbReference>
<dbReference type="InterPro" id="IPR011379">
    <property type="entry name" value="MazG-related_GP37"/>
</dbReference>
<dbReference type="InterPro" id="IPR004518">
    <property type="entry name" value="MazG-like_dom"/>
</dbReference>
<evidence type="ECO:0000313" key="2">
    <source>
        <dbReference type="EMBL" id="MFB2876837.1"/>
    </source>
</evidence>
<dbReference type="Gene3D" id="1.10.287.1080">
    <property type="entry name" value="MazG-like"/>
    <property type="match status" value="1"/>
</dbReference>
<feature type="domain" description="NTP pyrophosphohydrolase MazG-like" evidence="1">
    <location>
        <begin position="32"/>
        <end position="101"/>
    </location>
</feature>
<organism evidence="2 3">
    <name type="scientific">Floridaenema aerugineum BLCC-F46</name>
    <dbReference type="NCBI Taxonomy" id="3153654"/>
    <lineage>
        <taxon>Bacteria</taxon>
        <taxon>Bacillati</taxon>
        <taxon>Cyanobacteriota</taxon>
        <taxon>Cyanophyceae</taxon>
        <taxon>Oscillatoriophycideae</taxon>
        <taxon>Aerosakkonematales</taxon>
        <taxon>Aerosakkonemataceae</taxon>
        <taxon>Floridanema</taxon>
        <taxon>Floridanema aerugineum</taxon>
    </lineage>
</organism>
<protein>
    <submittedName>
        <fullName evidence="2">MazG nucleotide pyrophosphohydrolase domain-containing protein</fullName>
    </submittedName>
</protein>
<dbReference type="Pfam" id="PF03819">
    <property type="entry name" value="MazG"/>
    <property type="match status" value="1"/>
</dbReference>
<dbReference type="PIRSF" id="PIRSF006639">
    <property type="entry name" value="UCP006639_pph"/>
    <property type="match status" value="1"/>
</dbReference>
<evidence type="ECO:0000259" key="1">
    <source>
        <dbReference type="Pfam" id="PF03819"/>
    </source>
</evidence>
<keyword evidence="3" id="KW-1185">Reference proteome</keyword>
<comment type="caution">
    <text evidence="2">The sequence shown here is derived from an EMBL/GenBank/DDBJ whole genome shotgun (WGS) entry which is preliminary data.</text>
</comment>
<dbReference type="RefSeq" id="WP_413269959.1">
    <property type="nucleotide sequence ID" value="NZ_JBHFNQ010000064.1"/>
</dbReference>
<accession>A0ABV4X321</accession>
<proteinExistence type="predicted"/>